<dbReference type="GO" id="GO:0006351">
    <property type="term" value="P:DNA-templated transcription"/>
    <property type="evidence" value="ECO:0007669"/>
    <property type="project" value="InterPro"/>
</dbReference>
<reference evidence="8" key="2">
    <citation type="submission" date="2023-01" db="EMBL/GenBank/DDBJ databases">
        <authorList>
            <person name="Petersen C."/>
        </authorList>
    </citation>
    <scope>NUCLEOTIDE SEQUENCE</scope>
    <source>
        <strain evidence="8">IBT 15450</strain>
    </source>
</reference>
<dbReference type="AlphaFoldDB" id="A0AAD6NET3"/>
<keyword evidence="9" id="KW-1185">Reference proteome</keyword>
<keyword evidence="3" id="KW-0238">DNA-binding</keyword>
<dbReference type="CDD" id="cd12148">
    <property type="entry name" value="fungal_TF_MHR"/>
    <property type="match status" value="1"/>
</dbReference>
<dbReference type="PROSITE" id="PS00463">
    <property type="entry name" value="ZN2_CY6_FUNGAL_1"/>
    <property type="match status" value="1"/>
</dbReference>
<dbReference type="PANTHER" id="PTHR47256">
    <property type="entry name" value="ZN(II)2CYS6 TRANSCRIPTION FACTOR (EUROFUNG)-RELATED"/>
    <property type="match status" value="1"/>
</dbReference>
<dbReference type="SUPFAM" id="SSF57701">
    <property type="entry name" value="Zn2/Cys6 DNA-binding domain"/>
    <property type="match status" value="1"/>
</dbReference>
<dbReference type="InterPro" id="IPR053187">
    <property type="entry name" value="Notoamide_regulator"/>
</dbReference>
<evidence type="ECO:0000256" key="3">
    <source>
        <dbReference type="ARBA" id="ARBA00023125"/>
    </source>
</evidence>
<dbReference type="Gene3D" id="4.10.240.10">
    <property type="entry name" value="Zn(2)-C6 fungal-type DNA-binding domain"/>
    <property type="match status" value="1"/>
</dbReference>
<evidence type="ECO:0000256" key="2">
    <source>
        <dbReference type="ARBA" id="ARBA00023015"/>
    </source>
</evidence>
<accession>A0AAD6NET3</accession>
<dbReference type="InterPro" id="IPR007219">
    <property type="entry name" value="XnlR_reg_dom"/>
</dbReference>
<comment type="caution">
    <text evidence="8">The sequence shown here is derived from an EMBL/GenBank/DDBJ whole genome shotgun (WGS) entry which is preliminary data.</text>
</comment>
<sequence>MTESYRPLVPGHSPTTDDHDHDHDDDHGSPAPDEGKGSSGTWKKRVSTACLACKKSKRKCSGTAPCTNCLTFKRTCIFDESLDQRRRVAAKRTADELSYHRDLLQDLFKLIREANESHALQLLDIIRNNAPSHQIRAFIEETLSGLSKNHVNPALTSGSVPALTSISTKTETEKETISKLEDMRNLINVEGSSPTIRRKVMDIHYLCDDAPCSVPAKPWTNVTQDADLVSHLVSLYFAWDWPLNAFLDQGVFLRHMACGDLRSEFCSPFLVNAVLSNACYFSEFSEAYVVPGDISSKGSDFLAEAERLRSEEPGQPSLAGLQGTLLMYERYAMSREDDLGYIMLHQAIRMGESLGLVGSKGPRLGFSELSQDMEISCKRTAWGLFNVDTMVHTGFLRPSLIDHVNMIRIDRNVTEDQVRWQPYPTHREPRPSLFSQYFDEACNLSTIARDISRSMFADYRTNNTIGSIQLQSREELYDRIRRWHDLLPVDFDEKSRPAPHIILLKMRYHALIINLFSCISDNEVPLSAFEPKTPESPPRHTPEPKYNAGEVTQTAARGIAALTRLHRREFGVSRAHHFAMYAMNLALFTMLEQSTFDVLDEDFLSLASAFSVVASRSALGRNLFHIFRQSVRAKAQGHRIREAVAVPDELKDLFDEDSSGKGHSRFDDYAEGLEKLNRDAKYHGIGGEGVLGLQEYPGLGLSDMLDRYESLSLGKDDVLAERCRPAGC</sequence>
<keyword evidence="4" id="KW-0804">Transcription</keyword>
<evidence type="ECO:0000313" key="8">
    <source>
        <dbReference type="EMBL" id="KAJ6057867.1"/>
    </source>
</evidence>
<proteinExistence type="predicted"/>
<dbReference type="SMART" id="SM00066">
    <property type="entry name" value="GAL4"/>
    <property type="match status" value="1"/>
</dbReference>
<dbReference type="Pfam" id="PF00172">
    <property type="entry name" value="Zn_clus"/>
    <property type="match status" value="1"/>
</dbReference>
<dbReference type="EMBL" id="JAQJZL010000001">
    <property type="protein sequence ID" value="KAJ6057867.1"/>
    <property type="molecule type" value="Genomic_DNA"/>
</dbReference>
<dbReference type="GO" id="GO:0000981">
    <property type="term" value="F:DNA-binding transcription factor activity, RNA polymerase II-specific"/>
    <property type="evidence" value="ECO:0007669"/>
    <property type="project" value="InterPro"/>
</dbReference>
<dbReference type="InterPro" id="IPR036864">
    <property type="entry name" value="Zn2-C6_fun-type_DNA-bd_sf"/>
</dbReference>
<dbReference type="GO" id="GO:0003677">
    <property type="term" value="F:DNA binding"/>
    <property type="evidence" value="ECO:0007669"/>
    <property type="project" value="UniProtKB-KW"/>
</dbReference>
<dbReference type="GO" id="GO:0008270">
    <property type="term" value="F:zinc ion binding"/>
    <property type="evidence" value="ECO:0007669"/>
    <property type="project" value="InterPro"/>
</dbReference>
<keyword evidence="1" id="KW-0479">Metal-binding</keyword>
<evidence type="ECO:0000256" key="4">
    <source>
        <dbReference type="ARBA" id="ARBA00023163"/>
    </source>
</evidence>
<protein>
    <recommendedName>
        <fullName evidence="7">Zn(2)-C6 fungal-type domain-containing protein</fullName>
    </recommendedName>
</protein>
<evidence type="ECO:0000313" key="9">
    <source>
        <dbReference type="Proteomes" id="UP001219568"/>
    </source>
</evidence>
<feature type="domain" description="Zn(2)-C6 fungal-type" evidence="7">
    <location>
        <begin position="49"/>
        <end position="78"/>
    </location>
</feature>
<feature type="compositionally biased region" description="Basic and acidic residues" evidence="6">
    <location>
        <begin position="15"/>
        <end position="36"/>
    </location>
</feature>
<organism evidence="8 9">
    <name type="scientific">Penicillium canescens</name>
    <dbReference type="NCBI Taxonomy" id="5083"/>
    <lineage>
        <taxon>Eukaryota</taxon>
        <taxon>Fungi</taxon>
        <taxon>Dikarya</taxon>
        <taxon>Ascomycota</taxon>
        <taxon>Pezizomycotina</taxon>
        <taxon>Eurotiomycetes</taxon>
        <taxon>Eurotiomycetidae</taxon>
        <taxon>Eurotiales</taxon>
        <taxon>Aspergillaceae</taxon>
        <taxon>Penicillium</taxon>
    </lineage>
</organism>
<name>A0AAD6NET3_PENCN</name>
<evidence type="ECO:0000256" key="6">
    <source>
        <dbReference type="SAM" id="MobiDB-lite"/>
    </source>
</evidence>
<reference evidence="8" key="1">
    <citation type="journal article" date="2023" name="IMA Fungus">
        <title>Comparative genomic study of the Penicillium genus elucidates a diverse pangenome and 15 lateral gene transfer events.</title>
        <authorList>
            <person name="Petersen C."/>
            <person name="Sorensen T."/>
            <person name="Nielsen M.R."/>
            <person name="Sondergaard T.E."/>
            <person name="Sorensen J.L."/>
            <person name="Fitzpatrick D.A."/>
            <person name="Frisvad J.C."/>
            <person name="Nielsen K.L."/>
        </authorList>
    </citation>
    <scope>NUCLEOTIDE SEQUENCE</scope>
    <source>
        <strain evidence="8">IBT 15450</strain>
    </source>
</reference>
<keyword evidence="5" id="KW-0539">Nucleus</keyword>
<gene>
    <name evidence="8" type="ORF">N7460_001141</name>
</gene>
<dbReference type="PROSITE" id="PS50048">
    <property type="entry name" value="ZN2_CY6_FUNGAL_2"/>
    <property type="match status" value="1"/>
</dbReference>
<dbReference type="Pfam" id="PF04082">
    <property type="entry name" value="Fungal_trans"/>
    <property type="match status" value="1"/>
</dbReference>
<feature type="region of interest" description="Disordered" evidence="6">
    <location>
        <begin position="1"/>
        <end position="41"/>
    </location>
</feature>
<dbReference type="Proteomes" id="UP001219568">
    <property type="component" value="Unassembled WGS sequence"/>
</dbReference>
<dbReference type="CDD" id="cd00067">
    <property type="entry name" value="GAL4"/>
    <property type="match status" value="1"/>
</dbReference>
<evidence type="ECO:0000259" key="7">
    <source>
        <dbReference type="PROSITE" id="PS50048"/>
    </source>
</evidence>
<dbReference type="InterPro" id="IPR001138">
    <property type="entry name" value="Zn2Cys6_DnaBD"/>
</dbReference>
<keyword evidence="2" id="KW-0805">Transcription regulation</keyword>
<evidence type="ECO:0000256" key="5">
    <source>
        <dbReference type="ARBA" id="ARBA00023242"/>
    </source>
</evidence>
<dbReference type="PANTHER" id="PTHR47256:SF9">
    <property type="entry name" value="ZN(II)2CYS6 TRANSCRIPTION FACTOR (EUROFUNG)"/>
    <property type="match status" value="1"/>
</dbReference>
<evidence type="ECO:0000256" key="1">
    <source>
        <dbReference type="ARBA" id="ARBA00022723"/>
    </source>
</evidence>